<evidence type="ECO:0000313" key="1">
    <source>
        <dbReference type="EMBL" id="ADO83749.1"/>
    </source>
</evidence>
<dbReference type="HOGENOM" id="CLU_789364_0_0_0"/>
<keyword evidence="1" id="KW-0614">Plasmid</keyword>
<accession>E3HBD4</accession>
<gene>
    <name evidence="1" type="ordered locus">Ilyop_1978</name>
</gene>
<name>E3HBD4_ILYPC</name>
<reference evidence="1 2" key="1">
    <citation type="journal article" date="2010" name="Stand. Genomic Sci.">
        <title>Complete genome sequence of Ilyobacter polytropus type strain (CuHbu1).</title>
        <authorList>
            <person name="Sikorski J."/>
            <person name="Chertkov O."/>
            <person name="Lapidus A."/>
            <person name="Nolan M."/>
            <person name="Lucas S."/>
            <person name="Del Rio T.G."/>
            <person name="Tice H."/>
            <person name="Cheng J.F."/>
            <person name="Tapia R."/>
            <person name="Han C."/>
            <person name="Goodwin L."/>
            <person name="Pitluck S."/>
            <person name="Liolios K."/>
            <person name="Ivanova N."/>
            <person name="Mavromatis K."/>
            <person name="Mikhailova N."/>
            <person name="Pati A."/>
            <person name="Chen A."/>
            <person name="Palaniappan K."/>
            <person name="Land M."/>
            <person name="Hauser L."/>
            <person name="Chang Y.J."/>
            <person name="Jeffries C.D."/>
            <person name="Brambilla E."/>
            <person name="Yasawong M."/>
            <person name="Rohde M."/>
            <person name="Pukall R."/>
            <person name="Spring S."/>
            <person name="Goker M."/>
            <person name="Woyke T."/>
            <person name="Bristow J."/>
            <person name="Eisen J.A."/>
            <person name="Markowitz V."/>
            <person name="Hugenholtz P."/>
            <person name="Kyrpides N.C."/>
            <person name="Klenk H.P."/>
        </authorList>
    </citation>
    <scope>NUCLEOTIDE SEQUENCE [LARGE SCALE GENOMIC DNA]</scope>
    <source>
        <strain evidence="2">ATCC 51220 / DSM 2926 / LMG 16218 / CuHBu1</strain>
        <plasmid evidence="2">pILYOP01</plasmid>
    </source>
</reference>
<dbReference type="RefSeq" id="WP_013388411.1">
    <property type="nucleotide sequence ID" value="NC_014633.1"/>
</dbReference>
<keyword evidence="2" id="KW-1185">Reference proteome</keyword>
<geneLocation type="plasmid" evidence="1 2">
    <name>pILYOP01</name>
</geneLocation>
<protein>
    <submittedName>
        <fullName evidence="1">Uncharacterized protein</fullName>
    </submittedName>
</protein>
<organism evidence="1 2">
    <name type="scientific">Ilyobacter polytropus (strain ATCC 51220 / DSM 2926 / LMG 16218 / CuHBu1)</name>
    <dbReference type="NCBI Taxonomy" id="572544"/>
    <lineage>
        <taxon>Bacteria</taxon>
        <taxon>Fusobacteriati</taxon>
        <taxon>Fusobacteriota</taxon>
        <taxon>Fusobacteriia</taxon>
        <taxon>Fusobacteriales</taxon>
        <taxon>Fusobacteriaceae</taxon>
        <taxon>Ilyobacter</taxon>
    </lineage>
</organism>
<dbReference type="AlphaFoldDB" id="E3HBD4"/>
<dbReference type="KEGG" id="ipo:Ilyop_1978"/>
<dbReference type="Proteomes" id="UP000006875">
    <property type="component" value="Plasmid pILYOP01"/>
</dbReference>
<proteinExistence type="predicted"/>
<evidence type="ECO:0000313" key="2">
    <source>
        <dbReference type="Proteomes" id="UP000006875"/>
    </source>
</evidence>
<dbReference type="EMBL" id="CP002282">
    <property type="protein sequence ID" value="ADO83749.1"/>
    <property type="molecule type" value="Genomic_DNA"/>
</dbReference>
<sequence>MNKKQTERAIASDVKKMIAEKVDVEKLFEKWNEKWHKPLLMKAIKNMRKKSNRKLEKEHLKIVKDTYFGIEPHSIIGGIIGEVVTYAVVLGGVWDITFEEMEHMAVTYPKYSWRSLQDTVKDVKSALDEENLEINKQASIDFLRKNKTRIRSFKLSLEGKKEPVLQHLNNYLDKKVAEWEENNLIRVEGKKIDLEPVRKFFPELDKIEHSRITDFSLIGKLQFCITELDKAMEELVKKEYGKDFIRRTKDLITRVKTYQNSVKKSIIDFDSKIKEKEFFENIKGYEDAVRISLEMTGLEYSWDNYKEVEGYLKDLKKMSKKKLAHEMNWLKEYYREIAPNKDRVKSTKKIK</sequence>